<reference evidence="3" key="2">
    <citation type="journal article" date="2009" name="Science">
        <title>The B73 maize genome: complexity, diversity, and dynamics.</title>
        <authorList>
            <person name="Schnable P.S."/>
            <person name="Ware D."/>
            <person name="Fulton R.S."/>
            <person name="Stein J.C."/>
            <person name="Wei F."/>
            <person name="Pasternak S."/>
            <person name="Liang C."/>
            <person name="Zhang J."/>
            <person name="Fulton L."/>
            <person name="Graves T.A."/>
            <person name="Minx P."/>
            <person name="Reily A.D."/>
            <person name="Courtney L."/>
            <person name="Kruchowski S.S."/>
            <person name="Tomlinson C."/>
            <person name="Strong C."/>
            <person name="Delehaunty K."/>
            <person name="Fronick C."/>
            <person name="Courtney B."/>
            <person name="Rock S.M."/>
            <person name="Belter E."/>
            <person name="Du F."/>
            <person name="Kim K."/>
            <person name="Abbott R.M."/>
            <person name="Cotton M."/>
            <person name="Levy A."/>
            <person name="Marchetto P."/>
            <person name="Ochoa K."/>
            <person name="Jackson S.M."/>
            <person name="Gillam B."/>
            <person name="Chen W."/>
            <person name="Yan L."/>
            <person name="Higginbotham J."/>
            <person name="Cardenas M."/>
            <person name="Waligorski J."/>
            <person name="Applebaum E."/>
            <person name="Phelps L."/>
            <person name="Falcone J."/>
            <person name="Kanchi K."/>
            <person name="Thane T."/>
            <person name="Scimone A."/>
            <person name="Thane N."/>
            <person name="Henke J."/>
            <person name="Wang T."/>
            <person name="Ruppert J."/>
            <person name="Shah N."/>
            <person name="Rotter K."/>
            <person name="Hodges J."/>
            <person name="Ingenthron E."/>
            <person name="Cordes M."/>
            <person name="Kohlberg S."/>
            <person name="Sgro J."/>
            <person name="Delgado B."/>
            <person name="Mead K."/>
            <person name="Chinwalla A."/>
            <person name="Leonard S."/>
            <person name="Crouse K."/>
            <person name="Collura K."/>
            <person name="Kudrna D."/>
            <person name="Currie J."/>
            <person name="He R."/>
            <person name="Angelova A."/>
            <person name="Rajasekar S."/>
            <person name="Mueller T."/>
            <person name="Lomeli R."/>
            <person name="Scara G."/>
            <person name="Ko A."/>
            <person name="Delaney K."/>
            <person name="Wissotski M."/>
            <person name="Lopez G."/>
            <person name="Campos D."/>
            <person name="Braidotti M."/>
            <person name="Ashley E."/>
            <person name="Golser W."/>
            <person name="Kim H."/>
            <person name="Lee S."/>
            <person name="Lin J."/>
            <person name="Dujmic Z."/>
            <person name="Kim W."/>
            <person name="Talag J."/>
            <person name="Zuccolo A."/>
            <person name="Fan C."/>
            <person name="Sebastian A."/>
            <person name="Kramer M."/>
            <person name="Spiegel L."/>
            <person name="Nascimento L."/>
            <person name="Zutavern T."/>
            <person name="Miller B."/>
            <person name="Ambroise C."/>
            <person name="Muller S."/>
            <person name="Spooner W."/>
            <person name="Narechania A."/>
            <person name="Ren L."/>
            <person name="Wei S."/>
            <person name="Kumari S."/>
            <person name="Faga B."/>
            <person name="Levy M.J."/>
            <person name="McMahan L."/>
            <person name="Van Buren P."/>
            <person name="Vaughn M.W."/>
            <person name="Ying K."/>
            <person name="Yeh C.-T."/>
            <person name="Emrich S.J."/>
            <person name="Jia Y."/>
            <person name="Kalyanaraman A."/>
            <person name="Hsia A.-P."/>
            <person name="Barbazuk W.B."/>
            <person name="Baucom R.S."/>
            <person name="Brutnell T.P."/>
            <person name="Carpita N.C."/>
            <person name="Chaparro C."/>
            <person name="Chia J.-M."/>
            <person name="Deragon J.-M."/>
            <person name="Estill J.C."/>
            <person name="Fu Y."/>
            <person name="Jeddeloh J.A."/>
            <person name="Han Y."/>
            <person name="Lee H."/>
            <person name="Li P."/>
            <person name="Lisch D.R."/>
            <person name="Liu S."/>
            <person name="Liu Z."/>
            <person name="Nagel D.H."/>
            <person name="McCann M.C."/>
            <person name="SanMiguel P."/>
            <person name="Myers A.M."/>
            <person name="Nettleton D."/>
            <person name="Nguyen J."/>
            <person name="Penning B.W."/>
            <person name="Ponnala L."/>
            <person name="Schneider K.L."/>
            <person name="Schwartz D.C."/>
            <person name="Sharma A."/>
            <person name="Soderlund C."/>
            <person name="Springer N.M."/>
            <person name="Sun Q."/>
            <person name="Wang H."/>
            <person name="Waterman M."/>
            <person name="Westerman R."/>
            <person name="Wolfgruber T.K."/>
            <person name="Yang L."/>
            <person name="Yu Y."/>
            <person name="Zhang L."/>
            <person name="Zhou S."/>
            <person name="Zhu Q."/>
            <person name="Bennetzen J.L."/>
            <person name="Dawe R.K."/>
            <person name="Jiang J."/>
            <person name="Jiang N."/>
            <person name="Presting G.G."/>
            <person name="Wessler S.R."/>
            <person name="Aluru S."/>
            <person name="Martienssen R.A."/>
            <person name="Clifton S.W."/>
            <person name="McCombie W.R."/>
            <person name="Wing R.A."/>
            <person name="Wilson R.K."/>
        </authorList>
    </citation>
    <scope>NUCLEOTIDE SEQUENCE [LARGE SCALE GENOMIC DNA]</scope>
    <source>
        <strain evidence="3">cv. B73</strain>
    </source>
</reference>
<evidence type="ECO:0000313" key="2">
    <source>
        <dbReference type="EnsemblPlants" id="Zm00001eb211940_P001"/>
    </source>
</evidence>
<keyword evidence="3" id="KW-1185">Reference proteome</keyword>
<dbReference type="EMBL" id="BT069760">
    <property type="protein sequence ID" value="ACN36657.1"/>
    <property type="molecule type" value="mRNA"/>
</dbReference>
<reference evidence="1" key="3">
    <citation type="submission" date="2012-06" db="EMBL/GenBank/DDBJ databases">
        <authorList>
            <person name="Yu Y."/>
            <person name="Currie J."/>
            <person name="Lomeli R."/>
            <person name="Angelova A."/>
            <person name="Collura K."/>
            <person name="Wissotski M."/>
            <person name="Campos D."/>
            <person name="Kudrna D."/>
            <person name="Golser W."/>
            <person name="Ashely E."/>
            <person name="Descour A."/>
            <person name="Fernandes J."/>
            <person name="Soderlund C."/>
            <person name="Walbot V."/>
        </authorList>
    </citation>
    <scope>NUCLEOTIDE SEQUENCE</scope>
    <source>
        <strain evidence="1">B73</strain>
    </source>
</reference>
<name>C0PN91_MAIZE</name>
<proteinExistence type="evidence at transcript level"/>
<evidence type="ECO:0000313" key="1">
    <source>
        <dbReference type="EMBL" id="ACN36657.1"/>
    </source>
</evidence>
<dbReference type="Gramene" id="Zm00001eb211940_T001">
    <property type="protein sequence ID" value="Zm00001eb211940_P001"/>
    <property type="gene ID" value="Zm00001eb211940"/>
</dbReference>
<sequence>MMDSFRILKEEDVGARACLKLRPVSVLMQLITCGSLSVKDHGNAGVVQMCKPRFPNLRLLPSPLISRTMMMGELDCLSENPKLMGIKL</sequence>
<reference evidence="1" key="1">
    <citation type="journal article" date="2009" name="PLoS Genet.">
        <title>Sequencing, mapping, and analysis of 27,455 maize full-length cDNAs.</title>
        <authorList>
            <person name="Soderlund C."/>
            <person name="Descour A."/>
            <person name="Kudrna D."/>
            <person name="Bomhoff M."/>
            <person name="Boyd L."/>
            <person name="Currie J."/>
            <person name="Angelova A."/>
            <person name="Collura K."/>
            <person name="Wissotski M."/>
            <person name="Ashley E."/>
            <person name="Morrow D."/>
            <person name="Fernandes J."/>
            <person name="Walbot V."/>
            <person name="Yu Y."/>
        </authorList>
    </citation>
    <scope>NUCLEOTIDE SEQUENCE</scope>
    <source>
        <strain evidence="1">B73</strain>
    </source>
</reference>
<dbReference type="AlphaFoldDB" id="C0PN91"/>
<evidence type="ECO:0000313" key="3">
    <source>
        <dbReference type="Proteomes" id="UP000007305"/>
    </source>
</evidence>
<dbReference type="EnsemblPlants" id="Zm00001eb211940_T001">
    <property type="protein sequence ID" value="Zm00001eb211940_P001"/>
    <property type="gene ID" value="Zm00001eb211940"/>
</dbReference>
<dbReference type="Proteomes" id="UP000007305">
    <property type="component" value="Chromosome 5"/>
</dbReference>
<reference evidence="2" key="5">
    <citation type="submission" date="2021-05" db="UniProtKB">
        <authorList>
            <consortium name="EnsemblPlants"/>
        </authorList>
    </citation>
    <scope>IDENTIFICATION</scope>
    <source>
        <strain evidence="2">cv. B73</strain>
    </source>
</reference>
<reference evidence="2" key="4">
    <citation type="submission" date="2019-07" db="EMBL/GenBank/DDBJ databases">
        <authorList>
            <person name="Seetharam A."/>
            <person name="Woodhouse M."/>
            <person name="Cannon E."/>
        </authorList>
    </citation>
    <scope>NUCLEOTIDE SEQUENCE [LARGE SCALE GENOMIC DNA]</scope>
    <source>
        <strain evidence="2">cv. B73</strain>
    </source>
</reference>
<accession>C0PN91</accession>
<protein>
    <submittedName>
        <fullName evidence="1 2">Uncharacterized protein</fullName>
    </submittedName>
</protein>
<dbReference type="ExpressionAtlas" id="C0PN91">
    <property type="expression patterns" value="baseline and differential"/>
</dbReference>
<organism evidence="1">
    <name type="scientific">Zea mays</name>
    <name type="common">Maize</name>
    <dbReference type="NCBI Taxonomy" id="4577"/>
    <lineage>
        <taxon>Eukaryota</taxon>
        <taxon>Viridiplantae</taxon>
        <taxon>Streptophyta</taxon>
        <taxon>Embryophyta</taxon>
        <taxon>Tracheophyta</taxon>
        <taxon>Spermatophyta</taxon>
        <taxon>Magnoliopsida</taxon>
        <taxon>Liliopsida</taxon>
        <taxon>Poales</taxon>
        <taxon>Poaceae</taxon>
        <taxon>PACMAD clade</taxon>
        <taxon>Panicoideae</taxon>
        <taxon>Andropogonodae</taxon>
        <taxon>Andropogoneae</taxon>
        <taxon>Tripsacinae</taxon>
        <taxon>Zea</taxon>
    </lineage>
</organism>